<evidence type="ECO:0000256" key="1">
    <source>
        <dbReference type="SAM" id="SignalP"/>
    </source>
</evidence>
<dbReference type="RefSeq" id="XP_023943419.2">
    <property type="nucleotide sequence ID" value="XM_024087651.2"/>
</dbReference>
<reference evidence="3" key="1">
    <citation type="submission" date="2025-08" db="UniProtKB">
        <authorList>
            <consortium name="RefSeq"/>
        </authorList>
    </citation>
    <scope>IDENTIFICATION</scope>
</reference>
<sequence length="109" mass="12079">MKLLFVLCLVALVGLSLADTKTHNRGCIYIMGRCSRECEEGTHSYGTGCGYLLPEATCDNPTPELDKRGKICDFSACYCDPPTVRDSATKKCVALEDCPKKEECEIYRD</sequence>
<feature type="signal peptide" evidence="1">
    <location>
        <begin position="1"/>
        <end position="18"/>
    </location>
</feature>
<gene>
    <name evidence="3" type="primary">LOC112049666</name>
</gene>
<dbReference type="Proteomes" id="UP001652582">
    <property type="component" value="Chromosome 22"/>
</dbReference>
<dbReference type="OrthoDB" id="8113025at2759"/>
<organism evidence="2 3">
    <name type="scientific">Bicyclus anynana</name>
    <name type="common">Squinting bush brown butterfly</name>
    <dbReference type="NCBI Taxonomy" id="110368"/>
    <lineage>
        <taxon>Eukaryota</taxon>
        <taxon>Metazoa</taxon>
        <taxon>Ecdysozoa</taxon>
        <taxon>Arthropoda</taxon>
        <taxon>Hexapoda</taxon>
        <taxon>Insecta</taxon>
        <taxon>Pterygota</taxon>
        <taxon>Neoptera</taxon>
        <taxon>Endopterygota</taxon>
        <taxon>Lepidoptera</taxon>
        <taxon>Glossata</taxon>
        <taxon>Ditrysia</taxon>
        <taxon>Papilionoidea</taxon>
        <taxon>Nymphalidae</taxon>
        <taxon>Satyrinae</taxon>
        <taxon>Satyrini</taxon>
        <taxon>Mycalesina</taxon>
        <taxon>Bicyclus</taxon>
    </lineage>
</organism>
<evidence type="ECO:0000313" key="3">
    <source>
        <dbReference type="RefSeq" id="XP_023943419.2"/>
    </source>
</evidence>
<keyword evidence="1" id="KW-0732">Signal</keyword>
<dbReference type="GeneID" id="112049666"/>
<accession>A0A6J1N937</accession>
<dbReference type="SUPFAM" id="SSF57567">
    <property type="entry name" value="Serine protease inhibitors"/>
    <property type="match status" value="1"/>
</dbReference>
<protein>
    <submittedName>
        <fullName evidence="3">Uncharacterized protein LOC112049666</fullName>
    </submittedName>
</protein>
<dbReference type="KEGG" id="bany:112049666"/>
<dbReference type="AlphaFoldDB" id="A0A6J1N937"/>
<dbReference type="InterPro" id="IPR036084">
    <property type="entry name" value="Ser_inhib-like_sf"/>
</dbReference>
<proteinExistence type="predicted"/>
<dbReference type="Gene3D" id="2.10.25.10">
    <property type="entry name" value="Laminin"/>
    <property type="match status" value="1"/>
</dbReference>
<evidence type="ECO:0000313" key="2">
    <source>
        <dbReference type="Proteomes" id="UP001652582"/>
    </source>
</evidence>
<name>A0A6J1N937_BICAN</name>
<keyword evidence="2" id="KW-1185">Reference proteome</keyword>
<feature type="chain" id="PRO_5046962746" evidence="1">
    <location>
        <begin position="19"/>
        <end position="109"/>
    </location>
</feature>